<evidence type="ECO:0000313" key="8">
    <source>
        <dbReference type="Proteomes" id="UP001166571"/>
    </source>
</evidence>
<organism evidence="7 8">
    <name type="scientific">Sphingopyxis jiangsuensis</name>
    <dbReference type="NCBI Taxonomy" id="2871171"/>
    <lineage>
        <taxon>Bacteria</taxon>
        <taxon>Pseudomonadati</taxon>
        <taxon>Pseudomonadota</taxon>
        <taxon>Alphaproteobacteria</taxon>
        <taxon>Sphingomonadales</taxon>
        <taxon>Sphingomonadaceae</taxon>
        <taxon>Sphingopyxis</taxon>
    </lineage>
</organism>
<feature type="transmembrane region" description="Helical" evidence="6">
    <location>
        <begin position="32"/>
        <end position="51"/>
    </location>
</feature>
<keyword evidence="3 6" id="KW-1133">Transmembrane helix</keyword>
<sequence length="412" mass="43408">MSETIYRQSALDRMASPERLDAPLTLVSRPSWILLGAFAVALVAALVWASVTRAPVTVGASGILINRAGLAEIAAAQDGRIQSLLVIPGDTVRVGQPVATIARTELARELADARSNLRDAEARLQRLRLFFSEQGARESGADGARLRTIAQTRRALESRAAYLEKRAGRMEALIERGFITQDQLVDVQIELAAVREQLSNLGEAALRVRIDANARSGTSGLALLDEQREVDSQLRLIRRLEARLGDEEVVRATVAGRVTEVKVGTGDVIAPGTALATVAPDQGGLVALLYVPAGEGKRITVGMAAEITPTAVERAIYGHIPGRVTSVAPLPATPEGMRRVLRNDQLVAQLTAAGAPIEVRVALEGNAANPSGFAWSASKGPPGQIGAGSIVGGRVIVADRRIIGLLVPGAGE</sequence>
<evidence type="ECO:0000256" key="4">
    <source>
        <dbReference type="ARBA" id="ARBA00023136"/>
    </source>
</evidence>
<name>A0ABS7MI30_9SPHN</name>
<dbReference type="Gene3D" id="2.40.50.100">
    <property type="match status" value="1"/>
</dbReference>
<evidence type="ECO:0000256" key="2">
    <source>
        <dbReference type="ARBA" id="ARBA00022692"/>
    </source>
</evidence>
<feature type="coiled-coil region" evidence="5">
    <location>
        <begin position="184"/>
        <end position="243"/>
    </location>
</feature>
<keyword evidence="4 6" id="KW-0472">Membrane</keyword>
<protein>
    <submittedName>
        <fullName evidence="7">NHLP bacteriocin system secretion protein</fullName>
    </submittedName>
</protein>
<evidence type="ECO:0000313" key="7">
    <source>
        <dbReference type="EMBL" id="MBY4638374.1"/>
    </source>
</evidence>
<keyword evidence="2 6" id="KW-0812">Transmembrane</keyword>
<accession>A0ABS7MI30</accession>
<keyword evidence="8" id="KW-1185">Reference proteome</keyword>
<dbReference type="PRINTS" id="PR01490">
    <property type="entry name" value="RTXTOXIND"/>
</dbReference>
<dbReference type="PANTHER" id="PTHR30386">
    <property type="entry name" value="MEMBRANE FUSION SUBUNIT OF EMRAB-TOLC MULTIDRUG EFFLUX PUMP"/>
    <property type="match status" value="1"/>
</dbReference>
<dbReference type="RefSeq" id="WP_201927409.1">
    <property type="nucleotide sequence ID" value="NZ_JAERPO010000002.1"/>
</dbReference>
<comment type="caution">
    <text evidence="7">The sequence shown here is derived from an EMBL/GenBank/DDBJ whole genome shotgun (WGS) entry which is preliminary data.</text>
</comment>
<dbReference type="InterPro" id="IPR050739">
    <property type="entry name" value="MFP"/>
</dbReference>
<reference evidence="7" key="1">
    <citation type="submission" date="2021-08" db="EMBL/GenBank/DDBJ databases">
        <title>Sphingopyxis panaciterrulae sp. nov., isolated from the surface water of the Yellow Sea.</title>
        <authorList>
            <person name="Gao Z."/>
            <person name="Zhang D."/>
            <person name="Zhang A."/>
        </authorList>
    </citation>
    <scope>NUCLEOTIDE SEQUENCE</scope>
    <source>
        <strain evidence="7">XHP0097</strain>
    </source>
</reference>
<gene>
    <name evidence="7" type="ORF">K5P26_14620</name>
</gene>
<dbReference type="InterPro" id="IPR022275">
    <property type="entry name" value="NHPM_bacteriocin_SS_HylD"/>
</dbReference>
<evidence type="ECO:0000256" key="6">
    <source>
        <dbReference type="SAM" id="Phobius"/>
    </source>
</evidence>
<comment type="subcellular location">
    <subcellularLocation>
        <location evidence="1">Membrane</location>
        <topology evidence="1">Single-pass membrane protein</topology>
    </subcellularLocation>
</comment>
<dbReference type="NCBIfam" id="TIGR03794">
    <property type="entry name" value="NHLM_micro_HlyD"/>
    <property type="match status" value="1"/>
</dbReference>
<feature type="coiled-coil region" evidence="5">
    <location>
        <begin position="103"/>
        <end position="130"/>
    </location>
</feature>
<evidence type="ECO:0000256" key="1">
    <source>
        <dbReference type="ARBA" id="ARBA00004167"/>
    </source>
</evidence>
<dbReference type="SUPFAM" id="SSF111369">
    <property type="entry name" value="HlyD-like secretion proteins"/>
    <property type="match status" value="1"/>
</dbReference>
<evidence type="ECO:0000256" key="5">
    <source>
        <dbReference type="SAM" id="Coils"/>
    </source>
</evidence>
<proteinExistence type="predicted"/>
<evidence type="ECO:0000256" key="3">
    <source>
        <dbReference type="ARBA" id="ARBA00022989"/>
    </source>
</evidence>
<dbReference type="Proteomes" id="UP001166571">
    <property type="component" value="Unassembled WGS sequence"/>
</dbReference>
<dbReference type="EMBL" id="JAILXK010000002">
    <property type="protein sequence ID" value="MBY4638374.1"/>
    <property type="molecule type" value="Genomic_DNA"/>
</dbReference>
<dbReference type="PANTHER" id="PTHR30386:SF26">
    <property type="entry name" value="TRANSPORT PROTEIN COMB"/>
    <property type="match status" value="1"/>
</dbReference>
<keyword evidence="5" id="KW-0175">Coiled coil</keyword>